<dbReference type="InParanoid" id="A8NVY0"/>
<evidence type="ECO:0000313" key="1">
    <source>
        <dbReference type="EMBL" id="EAU84994.1"/>
    </source>
</evidence>
<dbReference type="EMBL" id="AACS02000004">
    <property type="protein sequence ID" value="EAU84994.1"/>
    <property type="molecule type" value="Genomic_DNA"/>
</dbReference>
<evidence type="ECO:0000313" key="2">
    <source>
        <dbReference type="Proteomes" id="UP000001861"/>
    </source>
</evidence>
<dbReference type="OrthoDB" id="3269456at2759"/>
<protein>
    <submittedName>
        <fullName evidence="1">Uncharacterized protein</fullName>
    </submittedName>
</protein>
<accession>A8NVY0</accession>
<organism evidence="1 2">
    <name type="scientific">Coprinopsis cinerea (strain Okayama-7 / 130 / ATCC MYA-4618 / FGSC 9003)</name>
    <name type="common">Inky cap fungus</name>
    <name type="synonym">Hormographiella aspergillata</name>
    <dbReference type="NCBI Taxonomy" id="240176"/>
    <lineage>
        <taxon>Eukaryota</taxon>
        <taxon>Fungi</taxon>
        <taxon>Dikarya</taxon>
        <taxon>Basidiomycota</taxon>
        <taxon>Agaricomycotina</taxon>
        <taxon>Agaricomycetes</taxon>
        <taxon>Agaricomycetidae</taxon>
        <taxon>Agaricales</taxon>
        <taxon>Agaricineae</taxon>
        <taxon>Psathyrellaceae</taxon>
        <taxon>Coprinopsis</taxon>
    </lineage>
</organism>
<dbReference type="KEGG" id="cci:CC1G_04090"/>
<comment type="caution">
    <text evidence="1">The sequence shown here is derived from an EMBL/GenBank/DDBJ whole genome shotgun (WGS) entry which is preliminary data.</text>
</comment>
<dbReference type="VEuPathDB" id="FungiDB:CC1G_04090"/>
<name>A8NVY0_COPC7</name>
<proteinExistence type="predicted"/>
<dbReference type="AlphaFoldDB" id="A8NVY0"/>
<reference evidence="1 2" key="1">
    <citation type="journal article" date="2010" name="Proc. Natl. Acad. Sci. U.S.A.">
        <title>Insights into evolution of multicellular fungi from the assembled chromosomes of the mushroom Coprinopsis cinerea (Coprinus cinereus).</title>
        <authorList>
            <person name="Stajich J.E."/>
            <person name="Wilke S.K."/>
            <person name="Ahren D."/>
            <person name="Au C.H."/>
            <person name="Birren B.W."/>
            <person name="Borodovsky M."/>
            <person name="Burns C."/>
            <person name="Canback B."/>
            <person name="Casselton L.A."/>
            <person name="Cheng C.K."/>
            <person name="Deng J."/>
            <person name="Dietrich F.S."/>
            <person name="Fargo D.C."/>
            <person name="Farman M.L."/>
            <person name="Gathman A.C."/>
            <person name="Goldberg J."/>
            <person name="Guigo R."/>
            <person name="Hoegger P.J."/>
            <person name="Hooker J.B."/>
            <person name="Huggins A."/>
            <person name="James T.Y."/>
            <person name="Kamada T."/>
            <person name="Kilaru S."/>
            <person name="Kodira C."/>
            <person name="Kues U."/>
            <person name="Kupfer D."/>
            <person name="Kwan H.S."/>
            <person name="Lomsadze A."/>
            <person name="Li W."/>
            <person name="Lilly W.W."/>
            <person name="Ma L.J."/>
            <person name="Mackey A.J."/>
            <person name="Manning G."/>
            <person name="Martin F."/>
            <person name="Muraguchi H."/>
            <person name="Natvig D.O."/>
            <person name="Palmerini H."/>
            <person name="Ramesh M.A."/>
            <person name="Rehmeyer C.J."/>
            <person name="Roe B.A."/>
            <person name="Shenoy N."/>
            <person name="Stanke M."/>
            <person name="Ter-Hovhannisyan V."/>
            <person name="Tunlid A."/>
            <person name="Velagapudi R."/>
            <person name="Vision T.J."/>
            <person name="Zeng Q."/>
            <person name="Zolan M.E."/>
            <person name="Pukkila P.J."/>
        </authorList>
    </citation>
    <scope>NUCLEOTIDE SEQUENCE [LARGE SCALE GENOMIC DNA]</scope>
    <source>
        <strain evidence="2">Okayama-7 / 130 / ATCC MYA-4618 / FGSC 9003</strain>
    </source>
</reference>
<gene>
    <name evidence="1" type="ORF">CC1G_04090</name>
</gene>
<keyword evidence="2" id="KW-1185">Reference proteome</keyword>
<dbReference type="STRING" id="240176.A8NVY0"/>
<dbReference type="Proteomes" id="UP000001861">
    <property type="component" value="Unassembled WGS sequence"/>
</dbReference>
<sequence>MNTRYDKEKAGSRVRQLFEGQEETASQGTIMLDSFEKSACKVVGFEYPRAFRLMQVDGMEETELHFKFFGVLCDRNLPPLTHVPRRRDAGTIRNLRQHVRITGLGDEHFQRVADSVFSAQTLFCDSLGGPRQVTPPSSLPYEGFTTIDAHARYFTDRTANPFESHQPFLPGVDPNNILESLRGEKFIHTMDNQVEYAVRVENDGENPRYKAFSPADFGIGDVVEVTVSFMAVPIKGGVYKFMTVLKGLCLVDKSIREASQQLNPPIEVVSGRSNVLRKRRIFLDDEEVKEAQQRLQKLRMA</sequence>
<dbReference type="eggNOG" id="ENOG502SVAK">
    <property type="taxonomic scope" value="Eukaryota"/>
</dbReference>
<dbReference type="OMA" id="GHHEYIF"/>
<dbReference type="GeneID" id="6013329"/>
<dbReference type="RefSeq" id="XP_001836777.1">
    <property type="nucleotide sequence ID" value="XM_001836725.1"/>
</dbReference>